<dbReference type="Pfam" id="PF13714">
    <property type="entry name" value="PEP_mutase"/>
    <property type="match status" value="1"/>
</dbReference>
<evidence type="ECO:0000256" key="2">
    <source>
        <dbReference type="SAM" id="MobiDB-lite"/>
    </source>
</evidence>
<feature type="compositionally biased region" description="Pro residues" evidence="2">
    <location>
        <begin position="93"/>
        <end position="107"/>
    </location>
</feature>
<feature type="compositionally biased region" description="Basic and acidic residues" evidence="2">
    <location>
        <begin position="66"/>
        <end position="85"/>
    </location>
</feature>
<comment type="catalytic activity">
    <reaction evidence="1">
        <text>(2S,3R)-3-hydroxybutane-1,2,3-tricarboxylate = pyruvate + succinate</text>
        <dbReference type="Rhea" id="RHEA:16809"/>
        <dbReference type="ChEBI" id="CHEBI:15361"/>
        <dbReference type="ChEBI" id="CHEBI:30031"/>
        <dbReference type="ChEBI" id="CHEBI:57429"/>
        <dbReference type="EC" id="4.1.3.30"/>
    </reaction>
</comment>
<dbReference type="HOGENOM" id="CLU_027389_3_0_1"/>
<feature type="region of interest" description="Disordered" evidence="2">
    <location>
        <begin position="1"/>
        <end position="110"/>
    </location>
</feature>
<dbReference type="InterPro" id="IPR039556">
    <property type="entry name" value="ICL/PEPM"/>
</dbReference>
<reference evidence="4" key="1">
    <citation type="journal article" date="2013" name="Genome Announc.">
        <title>Draft genome sequence of Neofusicoccum parvum isolate UCR-NP2, a fungal vascular pathogen associated with grapevine cankers.</title>
        <authorList>
            <person name="Blanco-Ulate B."/>
            <person name="Rolshausen P."/>
            <person name="Cantu D."/>
        </authorList>
    </citation>
    <scope>NUCLEOTIDE SEQUENCE [LARGE SCALE GENOMIC DNA]</scope>
    <source>
        <strain evidence="4">UCR-NP2</strain>
    </source>
</reference>
<dbReference type="OrthoDB" id="1923844at2759"/>
<dbReference type="InterPro" id="IPR040442">
    <property type="entry name" value="Pyrv_kinase-like_dom_sf"/>
</dbReference>
<evidence type="ECO:0000313" key="3">
    <source>
        <dbReference type="EMBL" id="EOD45364.1"/>
    </source>
</evidence>
<dbReference type="CDD" id="cd00377">
    <property type="entry name" value="ICL_PEPM"/>
    <property type="match status" value="1"/>
</dbReference>
<dbReference type="InterPro" id="IPR015813">
    <property type="entry name" value="Pyrv/PenolPyrv_kinase-like_dom"/>
</dbReference>
<dbReference type="eggNOG" id="KOG1260">
    <property type="taxonomic scope" value="Eukaryota"/>
</dbReference>
<evidence type="ECO:0000313" key="4">
    <source>
        <dbReference type="Proteomes" id="UP000013521"/>
    </source>
</evidence>
<dbReference type="PROSITE" id="PS00161">
    <property type="entry name" value="ISOCITRATE_LYASE"/>
    <property type="match status" value="1"/>
</dbReference>
<dbReference type="STRING" id="1287680.R1GHA5"/>
<dbReference type="EMBL" id="KB916603">
    <property type="protein sequence ID" value="EOD45364.1"/>
    <property type="molecule type" value="Genomic_DNA"/>
</dbReference>
<dbReference type="AlphaFoldDB" id="R1GHA5"/>
<name>R1GHA5_BOTPV</name>
<sequence length="389" mass="41652">MSPSILKSFSSDQTLRDQFASELTHPGPFKRVKVFHDSPPSSDADSVGTAAGASSCASGDNPETLPRQDLRLDADRALGPDDHHSGLMIADQRPPPANSEASPPPTPDLVADEEFRFLPGSTKLRRLLERSDRIIVCPGVFDGFSARVAMSVGFEGLYMTGAGTTASRLGMPDLAVAQLHDMREQAEMICNLDPFGPPVIADMDAGYGGPIVIARAVQQYARAGVAGFHIEDQILSKRCGHLAGKEVVPTAEFLTRTRGYDECVARLRAARDLGADVGILEGFETKEQAARAVRDLAPWPLLLNAIENGASPLISVQEAQEMGFRIMIFSLAALATAYVGMKAMFEKLKEEGVTGVPKHVTPKKLFEVVGLDHAREVDEAAGGAAFSKV</sequence>
<evidence type="ECO:0000256" key="1">
    <source>
        <dbReference type="ARBA" id="ARBA00001050"/>
    </source>
</evidence>
<dbReference type="InterPro" id="IPR018523">
    <property type="entry name" value="Isocitrate_lyase_ph_CS"/>
</dbReference>
<feature type="compositionally biased region" description="Low complexity" evidence="2">
    <location>
        <begin position="46"/>
        <end position="59"/>
    </location>
</feature>
<organism evidence="3 4">
    <name type="scientific">Botryosphaeria parva (strain UCR-NP2)</name>
    <name type="common">Grapevine canker fungus</name>
    <name type="synonym">Neofusicoccum parvum</name>
    <dbReference type="NCBI Taxonomy" id="1287680"/>
    <lineage>
        <taxon>Eukaryota</taxon>
        <taxon>Fungi</taxon>
        <taxon>Dikarya</taxon>
        <taxon>Ascomycota</taxon>
        <taxon>Pezizomycotina</taxon>
        <taxon>Dothideomycetes</taxon>
        <taxon>Dothideomycetes incertae sedis</taxon>
        <taxon>Botryosphaeriales</taxon>
        <taxon>Botryosphaeriaceae</taxon>
        <taxon>Neofusicoccum</taxon>
    </lineage>
</organism>
<dbReference type="Gene3D" id="3.20.20.60">
    <property type="entry name" value="Phosphoenolpyruvate-binding domains"/>
    <property type="match status" value="2"/>
</dbReference>
<dbReference type="PANTHER" id="PTHR42905">
    <property type="entry name" value="PHOSPHOENOLPYRUVATE CARBOXYLASE"/>
    <property type="match status" value="1"/>
</dbReference>
<protein>
    <submittedName>
        <fullName evidence="3">Putative carboxyphosphonoenolpyruvate protein</fullName>
    </submittedName>
</protein>
<keyword evidence="3" id="KW-0670">Pyruvate</keyword>
<dbReference type="OMA" id="KAFFQVM"/>
<gene>
    <name evidence="3" type="ORF">UCRNP2_7917</name>
</gene>
<dbReference type="GO" id="GO:0046421">
    <property type="term" value="F:methylisocitrate lyase activity"/>
    <property type="evidence" value="ECO:0007669"/>
    <property type="project" value="UniProtKB-EC"/>
</dbReference>
<dbReference type="PANTHER" id="PTHR42905:SF2">
    <property type="entry name" value="PHOSPHOENOLPYRUVATE CARBOXYLASE FAMILY PROTEIN"/>
    <property type="match status" value="1"/>
</dbReference>
<proteinExistence type="predicted"/>
<dbReference type="KEGG" id="npa:UCRNP2_7917"/>
<dbReference type="Proteomes" id="UP000013521">
    <property type="component" value="Unassembled WGS sequence"/>
</dbReference>
<dbReference type="SUPFAM" id="SSF51621">
    <property type="entry name" value="Phosphoenolpyruvate/pyruvate domain"/>
    <property type="match status" value="1"/>
</dbReference>
<feature type="compositionally biased region" description="Polar residues" evidence="2">
    <location>
        <begin position="1"/>
        <end position="13"/>
    </location>
</feature>
<accession>R1GHA5</accession>